<reference evidence="1" key="1">
    <citation type="journal article" date="2023" name="G3 (Bethesda)">
        <title>Whole genome assembly and annotation of the endangered Caribbean coral Acropora cervicornis.</title>
        <authorList>
            <person name="Selwyn J.D."/>
            <person name="Vollmer S.V."/>
        </authorList>
    </citation>
    <scope>NUCLEOTIDE SEQUENCE</scope>
    <source>
        <strain evidence="1">K2</strain>
    </source>
</reference>
<evidence type="ECO:0000313" key="1">
    <source>
        <dbReference type="EMBL" id="KAK2557067.1"/>
    </source>
</evidence>
<feature type="non-terminal residue" evidence="1">
    <location>
        <position position="1"/>
    </location>
</feature>
<proteinExistence type="predicted"/>
<dbReference type="Proteomes" id="UP001249851">
    <property type="component" value="Unassembled WGS sequence"/>
</dbReference>
<keyword evidence="2" id="KW-1185">Reference proteome</keyword>
<dbReference type="AlphaFoldDB" id="A0AAD9Q980"/>
<organism evidence="1 2">
    <name type="scientific">Acropora cervicornis</name>
    <name type="common">Staghorn coral</name>
    <dbReference type="NCBI Taxonomy" id="6130"/>
    <lineage>
        <taxon>Eukaryota</taxon>
        <taxon>Metazoa</taxon>
        <taxon>Cnidaria</taxon>
        <taxon>Anthozoa</taxon>
        <taxon>Hexacorallia</taxon>
        <taxon>Scleractinia</taxon>
        <taxon>Astrocoeniina</taxon>
        <taxon>Acroporidae</taxon>
        <taxon>Acropora</taxon>
    </lineage>
</organism>
<protein>
    <submittedName>
        <fullName evidence="1">Uncharacterized protein</fullName>
    </submittedName>
</protein>
<gene>
    <name evidence="1" type="ORF">P5673_020930</name>
</gene>
<evidence type="ECO:0000313" key="2">
    <source>
        <dbReference type="Proteomes" id="UP001249851"/>
    </source>
</evidence>
<comment type="caution">
    <text evidence="1">The sequence shown here is derived from an EMBL/GenBank/DDBJ whole genome shotgun (WGS) entry which is preliminary data.</text>
</comment>
<accession>A0AAD9Q980</accession>
<name>A0AAD9Q980_ACRCE</name>
<dbReference type="EMBL" id="JARQWQ010000052">
    <property type="protein sequence ID" value="KAK2557067.1"/>
    <property type="molecule type" value="Genomic_DNA"/>
</dbReference>
<sequence length="82" mass="9019">GHLSKISRNSKFHECYRSCARPRGLSADLNTSALDHVNHLRSEKLGCNQTGSSEAAVLRRSFSDNFVSSSHISLKKPQYSAA</sequence>
<reference evidence="1" key="2">
    <citation type="journal article" date="2023" name="Science">
        <title>Genomic signatures of disease resistance in endangered staghorn corals.</title>
        <authorList>
            <person name="Vollmer S.V."/>
            <person name="Selwyn J.D."/>
            <person name="Despard B.A."/>
            <person name="Roesel C.L."/>
        </authorList>
    </citation>
    <scope>NUCLEOTIDE SEQUENCE</scope>
    <source>
        <strain evidence="1">K2</strain>
    </source>
</reference>